<comment type="similarity">
    <text evidence="1">Belongs to the ATP-dependent AMP-binding enzyme family.</text>
</comment>
<evidence type="ECO:0000313" key="5">
    <source>
        <dbReference type="Proteomes" id="UP001620295"/>
    </source>
</evidence>
<reference evidence="4 5" key="1">
    <citation type="submission" date="2024-11" db="EMBL/GenBank/DDBJ databases">
        <title>The Natural Products Discovery Center: Release of the First 8490 Sequenced Strains for Exploring Actinobacteria Biosynthetic Diversity.</title>
        <authorList>
            <person name="Kalkreuter E."/>
            <person name="Kautsar S.A."/>
            <person name="Yang D."/>
            <person name="Bader C.D."/>
            <person name="Teijaro C.N."/>
            <person name="Fluegel L."/>
            <person name="Davis C.M."/>
            <person name="Simpson J.R."/>
            <person name="Lauterbach L."/>
            <person name="Steele A.D."/>
            <person name="Gui C."/>
            <person name="Meng S."/>
            <person name="Li G."/>
            <person name="Viehrig K."/>
            <person name="Ye F."/>
            <person name="Su P."/>
            <person name="Kiefer A.F."/>
            <person name="Nichols A."/>
            <person name="Cepeda A.J."/>
            <person name="Yan W."/>
            <person name="Fan B."/>
            <person name="Jiang Y."/>
            <person name="Adhikari A."/>
            <person name="Zheng C.-J."/>
            <person name="Schuster L."/>
            <person name="Cowan T.M."/>
            <person name="Smanski M.J."/>
            <person name="Chevrette M.G."/>
            <person name="De Carvalho L.P.S."/>
            <person name="Shen B."/>
        </authorList>
    </citation>
    <scope>NUCLEOTIDE SEQUENCE [LARGE SCALE GENOMIC DNA]</scope>
    <source>
        <strain evidence="4 5">NPDC020863</strain>
    </source>
</reference>
<accession>A0ABW8M5Y4</accession>
<dbReference type="InterPro" id="IPR042099">
    <property type="entry name" value="ANL_N_sf"/>
</dbReference>
<keyword evidence="2 4" id="KW-0436">Ligase</keyword>
<feature type="non-terminal residue" evidence="4">
    <location>
        <position position="406"/>
    </location>
</feature>
<evidence type="ECO:0000259" key="3">
    <source>
        <dbReference type="Pfam" id="PF00501"/>
    </source>
</evidence>
<comment type="caution">
    <text evidence="4">The sequence shown here is derived from an EMBL/GenBank/DDBJ whole genome shotgun (WGS) entry which is preliminary data.</text>
</comment>
<dbReference type="InterPro" id="IPR020845">
    <property type="entry name" value="AMP-binding_CS"/>
</dbReference>
<dbReference type="Gene3D" id="3.40.50.12780">
    <property type="entry name" value="N-terminal domain of ligase-like"/>
    <property type="match status" value="1"/>
</dbReference>
<dbReference type="PROSITE" id="PS00455">
    <property type="entry name" value="AMP_BINDING"/>
    <property type="match status" value="1"/>
</dbReference>
<dbReference type="InterPro" id="IPR040097">
    <property type="entry name" value="FAAL/FAAC"/>
</dbReference>
<organism evidence="4 5">
    <name type="scientific">Streptomyces milbemycinicus</name>
    <dbReference type="NCBI Taxonomy" id="476552"/>
    <lineage>
        <taxon>Bacteria</taxon>
        <taxon>Bacillati</taxon>
        <taxon>Actinomycetota</taxon>
        <taxon>Actinomycetes</taxon>
        <taxon>Kitasatosporales</taxon>
        <taxon>Streptomycetaceae</taxon>
        <taxon>Streptomyces</taxon>
    </lineage>
</organism>
<dbReference type="PANTHER" id="PTHR22754:SF32">
    <property type="entry name" value="DISCO-INTERACTING PROTEIN 2"/>
    <property type="match status" value="1"/>
</dbReference>
<evidence type="ECO:0000256" key="2">
    <source>
        <dbReference type="ARBA" id="ARBA00022598"/>
    </source>
</evidence>
<dbReference type="RefSeq" id="WP_404749436.1">
    <property type="nucleotide sequence ID" value="NZ_JBJDQH010000235.1"/>
</dbReference>
<keyword evidence="5" id="KW-1185">Reference proteome</keyword>
<dbReference type="EMBL" id="JBJDQH010000235">
    <property type="protein sequence ID" value="MFK4273603.1"/>
    <property type="molecule type" value="Genomic_DNA"/>
</dbReference>
<dbReference type="Pfam" id="PF00501">
    <property type="entry name" value="AMP-binding"/>
    <property type="match status" value="1"/>
</dbReference>
<dbReference type="InterPro" id="IPR000873">
    <property type="entry name" value="AMP-dep_synth/lig_dom"/>
</dbReference>
<dbReference type="SUPFAM" id="SSF56801">
    <property type="entry name" value="Acetyl-CoA synthetase-like"/>
    <property type="match status" value="1"/>
</dbReference>
<dbReference type="PANTHER" id="PTHR22754">
    <property type="entry name" value="DISCO-INTERACTING PROTEIN 2 DIP2 -RELATED"/>
    <property type="match status" value="1"/>
</dbReference>
<sequence length="406" mass="44138">MSGYPSIARPAPAAGNLVDLLRLRGTEGGQRPAFTYLADGEAVTERLSYADLDLRARAIAADLRSRHAPGERVLMLYPSGPEFVAAFFGCLYAGMVAVPAYPPRSDKHAARLGAVAEDSGAAIVAAPGWLYDQLAGTYHPQARWVATDRVPPSAADDWSRPEVAPDALAFLQYTSGSTGNPKGVMLSHANLLHNCRMMAEAMGHSEQPVFVSWLPLFHDMGLIANLLQALYWHAELIYMPPEAFLLEPIRWLRALSDHQGTLSCAPNFAYELCVRRTRPEDRAGLDLSGWQVALNGAEPIRPDTLERFTRTYAEYGFRESAWYPGYGLAENSVFVSAGLPGDGATVHHLDGPALEQDRIVEVAPGTPGSRALVGVGHAHLDQRLAVVDPRTRRPVPDGQVGEIWLS</sequence>
<protein>
    <submittedName>
        <fullName evidence="4">Fatty acyl-AMP ligase</fullName>
    </submittedName>
</protein>
<evidence type="ECO:0000256" key="1">
    <source>
        <dbReference type="ARBA" id="ARBA00006432"/>
    </source>
</evidence>
<name>A0ABW8M5Y4_9ACTN</name>
<evidence type="ECO:0000313" key="4">
    <source>
        <dbReference type="EMBL" id="MFK4273603.1"/>
    </source>
</evidence>
<dbReference type="CDD" id="cd05931">
    <property type="entry name" value="FAAL"/>
    <property type="match status" value="1"/>
</dbReference>
<dbReference type="GO" id="GO:0016874">
    <property type="term" value="F:ligase activity"/>
    <property type="evidence" value="ECO:0007669"/>
    <property type="project" value="UniProtKB-KW"/>
</dbReference>
<gene>
    <name evidence="4" type="ORF">ACI2L5_53525</name>
</gene>
<proteinExistence type="inferred from homology"/>
<feature type="domain" description="AMP-dependent synthetase/ligase" evidence="3">
    <location>
        <begin position="30"/>
        <end position="405"/>
    </location>
</feature>
<dbReference type="Proteomes" id="UP001620295">
    <property type="component" value="Unassembled WGS sequence"/>
</dbReference>